<dbReference type="AlphaFoldDB" id="A0AAV6ZYU4"/>
<dbReference type="Proteomes" id="UP000824782">
    <property type="component" value="Unassembled WGS sequence"/>
</dbReference>
<evidence type="ECO:0000313" key="1">
    <source>
        <dbReference type="EMBL" id="KAG8552662.1"/>
    </source>
</evidence>
<reference evidence="1" key="1">
    <citation type="thesis" date="2020" institute="ProQuest LLC" country="789 East Eisenhower Parkway, Ann Arbor, MI, USA">
        <title>Comparative Genomics and Chromosome Evolution.</title>
        <authorList>
            <person name="Mudd A.B."/>
        </authorList>
    </citation>
    <scope>NUCLEOTIDE SEQUENCE</scope>
    <source>
        <strain evidence="1">237g6f4</strain>
        <tissue evidence="1">Blood</tissue>
    </source>
</reference>
<dbReference type="EMBL" id="WNYA01000011">
    <property type="protein sequence ID" value="KAG8552662.1"/>
    <property type="molecule type" value="Genomic_DNA"/>
</dbReference>
<keyword evidence="2" id="KW-1185">Reference proteome</keyword>
<name>A0AAV6ZYU4_ENGPU</name>
<organism evidence="1 2">
    <name type="scientific">Engystomops pustulosus</name>
    <name type="common">Tungara frog</name>
    <name type="synonym">Physalaemus pustulosus</name>
    <dbReference type="NCBI Taxonomy" id="76066"/>
    <lineage>
        <taxon>Eukaryota</taxon>
        <taxon>Metazoa</taxon>
        <taxon>Chordata</taxon>
        <taxon>Craniata</taxon>
        <taxon>Vertebrata</taxon>
        <taxon>Euteleostomi</taxon>
        <taxon>Amphibia</taxon>
        <taxon>Batrachia</taxon>
        <taxon>Anura</taxon>
        <taxon>Neobatrachia</taxon>
        <taxon>Hyloidea</taxon>
        <taxon>Leptodactylidae</taxon>
        <taxon>Leiuperinae</taxon>
        <taxon>Engystomops</taxon>
    </lineage>
</organism>
<evidence type="ECO:0000313" key="2">
    <source>
        <dbReference type="Proteomes" id="UP000824782"/>
    </source>
</evidence>
<proteinExistence type="predicted"/>
<accession>A0AAV6ZYU4</accession>
<protein>
    <submittedName>
        <fullName evidence="1">Uncharacterized protein</fullName>
    </submittedName>
</protein>
<comment type="caution">
    <text evidence="1">The sequence shown here is derived from an EMBL/GenBank/DDBJ whole genome shotgun (WGS) entry which is preliminary data.</text>
</comment>
<gene>
    <name evidence="1" type="ORF">GDO81_004634</name>
</gene>
<sequence>MGVACPPATDMFPPIHIYQLSEGCEISIEGLWARRFHIQIYGSISYAQRLLTIFWMPAYNLLERKRKRIDCNSGSETEVSVIT</sequence>